<sequence length="198" mass="22512">MADVGNIVPARLFQALQLCYVLKQTHNARALAIVRHDRNDRDPQRAVFGELVMQADRFAGQKDRVEQLPDGFVRHQIHGHFDFHSAEHLHQRGIEVRETPDVVDCGNTVGKAGKQLIELSLLTSQLINRLRQVVAERVERARQDSYLAAGSLVCSGVEPAFGHFDRHVGHFVNRARHAVGAQRNEQYHYWRNGNDRPC</sequence>
<organism evidence="1">
    <name type="scientific">bioreactor metagenome</name>
    <dbReference type="NCBI Taxonomy" id="1076179"/>
    <lineage>
        <taxon>unclassified sequences</taxon>
        <taxon>metagenomes</taxon>
        <taxon>ecological metagenomes</taxon>
    </lineage>
</organism>
<name>A0A644ZTT7_9ZZZZ</name>
<reference evidence="1" key="1">
    <citation type="submission" date="2019-08" db="EMBL/GenBank/DDBJ databases">
        <authorList>
            <person name="Kucharzyk K."/>
            <person name="Murdoch R.W."/>
            <person name="Higgins S."/>
            <person name="Loffler F."/>
        </authorList>
    </citation>
    <scope>NUCLEOTIDE SEQUENCE</scope>
</reference>
<evidence type="ECO:0000313" key="1">
    <source>
        <dbReference type="EMBL" id="MPM40984.1"/>
    </source>
</evidence>
<protein>
    <submittedName>
        <fullName evidence="1">Uncharacterized protein</fullName>
    </submittedName>
</protein>
<comment type="caution">
    <text evidence="1">The sequence shown here is derived from an EMBL/GenBank/DDBJ whole genome shotgun (WGS) entry which is preliminary data.</text>
</comment>
<gene>
    <name evidence="1" type="ORF">SDC9_87633</name>
</gene>
<accession>A0A644ZTT7</accession>
<dbReference type="EMBL" id="VSSQ01009204">
    <property type="protein sequence ID" value="MPM40984.1"/>
    <property type="molecule type" value="Genomic_DNA"/>
</dbReference>
<proteinExistence type="predicted"/>
<dbReference type="AlphaFoldDB" id="A0A644ZTT7"/>